<name>A0AAV5GMJ6_9BASI</name>
<proteinExistence type="predicted"/>
<evidence type="ECO:0000256" key="1">
    <source>
        <dbReference type="SAM" id="MobiDB-lite"/>
    </source>
</evidence>
<evidence type="ECO:0000313" key="2">
    <source>
        <dbReference type="EMBL" id="GJN91154.1"/>
    </source>
</evidence>
<sequence length="818" mass="87755">MTILREAITTPQTLRSAVDALVSAAKDAHEPSFRPSDWAWVARGAKQLADGLRSGANLSLAPACTGSLTISCSIEDLRTAVGEIGSAITAVARLLDAAVQSAGGGGAQLLSAQTELARVVGNLCFDHDANRQQVLDAGIPLLLAQLLSRTLDVVHEEDEELQEPQRRLSVDELKFLRATTGAFLNSSLKFDPMRRELTRNEILTPLLALLDARTTAGKRTEPACVAGCWARDVPTEVDEEEWEERLALGRTTVEWAANVLEDVLGENKDDFPPFGVLALASVIFAVQSAPSPSSVSSRISSEDASDYLDTDVELLTVCSSLLETLALNLDSVKSALAFSTYAPSLPYPQSTLLHRLLTFVHTAAPPPYWTTATSEPERLAKAFSTTKASLVRAVVEAPNSDLVMERLWTETRSSDGREGRSWLVEMLVRWVEEAQSEGREDMLICAAHMLAALGRKDEYTRSLVHDYGLATPLARIVRDRVEGALNKSGRPGETTQILFGVVSLLRHLAIPADNRQLVGETGVIAPVAQLLRPELDVVGPLQLASIGLLKHLMAGVLSNALVLLEPTAAPDSSTSTVSTSSSPVDLLLALNTRTDDLRTRSESARVLVNLIRTLFSAAPSDLDAQRQDARQKVVKKEVADALCELVRRSEKFPLLVNEGVVGLTLLAGSGEEGSSLVLSPLLHPPTRSARSPPQSSPSADSSALVTSSAPAPPAPSPADEPSFALQLVARWFALVPNLFPSARPPTPSAQVRPEMLTNACTLLLTLSHGSRAEDHHAVGAVVREPVEQARAALEGEQKDEAWCALERALEKVALSVAE</sequence>
<keyword evidence="3" id="KW-1185">Reference proteome</keyword>
<feature type="region of interest" description="Disordered" evidence="1">
    <location>
        <begin position="677"/>
        <end position="720"/>
    </location>
</feature>
<dbReference type="SUPFAM" id="SSF48371">
    <property type="entry name" value="ARM repeat"/>
    <property type="match status" value="1"/>
</dbReference>
<reference evidence="2 3" key="1">
    <citation type="submission" date="2021-12" db="EMBL/GenBank/DDBJ databases">
        <title>High titer production of polyol ester of fatty acids by Rhodotorula paludigena BS15 towards product separation-free biomass refinery.</title>
        <authorList>
            <person name="Mano J."/>
            <person name="Ono H."/>
            <person name="Tanaka T."/>
            <person name="Naito K."/>
            <person name="Sushida H."/>
            <person name="Ike M."/>
            <person name="Tokuyasu K."/>
            <person name="Kitaoka M."/>
        </authorList>
    </citation>
    <scope>NUCLEOTIDE SEQUENCE [LARGE SCALE GENOMIC DNA]</scope>
    <source>
        <strain evidence="2 3">BS15</strain>
    </source>
</reference>
<evidence type="ECO:0000313" key="3">
    <source>
        <dbReference type="Proteomes" id="UP001342314"/>
    </source>
</evidence>
<dbReference type="Gene3D" id="1.25.10.10">
    <property type="entry name" value="Leucine-rich Repeat Variant"/>
    <property type="match status" value="2"/>
</dbReference>
<comment type="caution">
    <text evidence="2">The sequence shown here is derived from an EMBL/GenBank/DDBJ whole genome shotgun (WGS) entry which is preliminary data.</text>
</comment>
<dbReference type="InterPro" id="IPR011989">
    <property type="entry name" value="ARM-like"/>
</dbReference>
<dbReference type="GO" id="GO:0005085">
    <property type="term" value="F:guanyl-nucleotide exchange factor activity"/>
    <property type="evidence" value="ECO:0007669"/>
    <property type="project" value="InterPro"/>
</dbReference>
<dbReference type="AlphaFoldDB" id="A0AAV5GMJ6"/>
<accession>A0AAV5GMJ6</accession>
<gene>
    <name evidence="2" type="ORF">Rhopal_004172-T1</name>
</gene>
<dbReference type="Proteomes" id="UP001342314">
    <property type="component" value="Unassembled WGS sequence"/>
</dbReference>
<dbReference type="InterPro" id="IPR016024">
    <property type="entry name" value="ARM-type_fold"/>
</dbReference>
<dbReference type="PANTHER" id="PTHR10957">
    <property type="entry name" value="RAP1 GTPASE-GDP DISSOCIATION STIMULATOR 1"/>
    <property type="match status" value="1"/>
</dbReference>
<dbReference type="EMBL" id="BQKY01000008">
    <property type="protein sequence ID" value="GJN91154.1"/>
    <property type="molecule type" value="Genomic_DNA"/>
</dbReference>
<protein>
    <recommendedName>
        <fullName evidence="4">UNC-45/Cro1/She4 central domain-containing protein</fullName>
    </recommendedName>
</protein>
<evidence type="ECO:0008006" key="4">
    <source>
        <dbReference type="Google" id="ProtNLM"/>
    </source>
</evidence>
<organism evidence="2 3">
    <name type="scientific">Rhodotorula paludigena</name>
    <dbReference type="NCBI Taxonomy" id="86838"/>
    <lineage>
        <taxon>Eukaryota</taxon>
        <taxon>Fungi</taxon>
        <taxon>Dikarya</taxon>
        <taxon>Basidiomycota</taxon>
        <taxon>Pucciniomycotina</taxon>
        <taxon>Microbotryomycetes</taxon>
        <taxon>Sporidiobolales</taxon>
        <taxon>Sporidiobolaceae</taxon>
        <taxon>Rhodotorula</taxon>
    </lineage>
</organism>
<feature type="compositionally biased region" description="Low complexity" evidence="1">
    <location>
        <begin position="677"/>
        <end position="709"/>
    </location>
</feature>
<dbReference type="InterPro" id="IPR040144">
    <property type="entry name" value="RAP1GDS1"/>
</dbReference>